<dbReference type="EMBL" id="LYMM01000025">
    <property type="protein sequence ID" value="PNU05480.1"/>
    <property type="molecule type" value="Genomic_DNA"/>
</dbReference>
<dbReference type="Proteomes" id="UP000236327">
    <property type="component" value="Unassembled WGS sequence"/>
</dbReference>
<name>A0A2K2G363_9SPHN</name>
<keyword evidence="2" id="KW-1185">Reference proteome</keyword>
<comment type="caution">
    <text evidence="1">The sequence shown here is derived from an EMBL/GenBank/DDBJ whole genome shotgun (WGS) entry which is preliminary data.</text>
</comment>
<gene>
    <name evidence="1" type="ORF">A8V01_15965</name>
</gene>
<protein>
    <submittedName>
        <fullName evidence="1">Uncharacterized protein</fullName>
    </submittedName>
</protein>
<dbReference type="AlphaFoldDB" id="A0A2K2G363"/>
<reference evidence="1 2" key="1">
    <citation type="submission" date="2016-05" db="EMBL/GenBank/DDBJ databases">
        <title>Complete genome sequence of Novosphingobium guangzhouense SA925(T).</title>
        <authorList>
            <person name="Sha S."/>
        </authorList>
    </citation>
    <scope>NUCLEOTIDE SEQUENCE [LARGE SCALE GENOMIC DNA]</scope>
    <source>
        <strain evidence="1 2">SA925</strain>
    </source>
</reference>
<accession>A0A2K2G363</accession>
<proteinExistence type="predicted"/>
<evidence type="ECO:0000313" key="1">
    <source>
        <dbReference type="EMBL" id="PNU05480.1"/>
    </source>
</evidence>
<sequence length="118" mass="13634">MLTISHGRTNILIQLRVFSTPVMKRLVPRHVFIVRNRRERLTSYQTRKYFFDHLRCADRNPRCFETLKLAKSCNKVADNPLAVGRTMNTTVFVGQRCRFNRLGEGLGGCEGLHGLIWG</sequence>
<organism evidence="1 2">
    <name type="scientific">Novosphingobium guangzhouense</name>
    <dbReference type="NCBI Taxonomy" id="1850347"/>
    <lineage>
        <taxon>Bacteria</taxon>
        <taxon>Pseudomonadati</taxon>
        <taxon>Pseudomonadota</taxon>
        <taxon>Alphaproteobacteria</taxon>
        <taxon>Sphingomonadales</taxon>
        <taxon>Sphingomonadaceae</taxon>
        <taxon>Novosphingobium</taxon>
    </lineage>
</organism>
<evidence type="ECO:0000313" key="2">
    <source>
        <dbReference type="Proteomes" id="UP000236327"/>
    </source>
</evidence>